<dbReference type="InterPro" id="IPR013126">
    <property type="entry name" value="Hsp_70_fam"/>
</dbReference>
<dbReference type="InterPro" id="IPR043129">
    <property type="entry name" value="ATPase_NBD"/>
</dbReference>
<evidence type="ECO:0000256" key="3">
    <source>
        <dbReference type="SAM" id="MobiDB-lite"/>
    </source>
</evidence>
<keyword evidence="5" id="KW-1185">Reference proteome</keyword>
<dbReference type="FunFam" id="3.90.640.10:FF:000021">
    <property type="entry name" value="Heat shock protein 14"/>
    <property type="match status" value="1"/>
</dbReference>
<evidence type="ECO:0000313" key="4">
    <source>
        <dbReference type="EMBL" id="PPR04153.1"/>
    </source>
</evidence>
<evidence type="ECO:0008006" key="6">
    <source>
        <dbReference type="Google" id="ProtNLM"/>
    </source>
</evidence>
<dbReference type="PANTHER" id="PTHR45639:SF32">
    <property type="entry name" value="HEAT SHOCK PROTEIN PDR13"/>
    <property type="match status" value="1"/>
</dbReference>
<proteinExistence type="predicted"/>
<dbReference type="STRING" id="181874.A0A409YM37"/>
<organism evidence="4 5">
    <name type="scientific">Panaeolus cyanescens</name>
    <dbReference type="NCBI Taxonomy" id="181874"/>
    <lineage>
        <taxon>Eukaryota</taxon>
        <taxon>Fungi</taxon>
        <taxon>Dikarya</taxon>
        <taxon>Basidiomycota</taxon>
        <taxon>Agaricomycotina</taxon>
        <taxon>Agaricomycetes</taxon>
        <taxon>Agaricomycetidae</taxon>
        <taxon>Agaricales</taxon>
        <taxon>Agaricineae</taxon>
        <taxon>Galeropsidaceae</taxon>
        <taxon>Panaeolus</taxon>
    </lineage>
</organism>
<dbReference type="Pfam" id="PF00012">
    <property type="entry name" value="HSP70"/>
    <property type="match status" value="2"/>
</dbReference>
<feature type="compositionally biased region" description="Pro residues" evidence="3">
    <location>
        <begin position="154"/>
        <end position="171"/>
    </location>
</feature>
<dbReference type="GO" id="GO:0005829">
    <property type="term" value="C:cytosol"/>
    <property type="evidence" value="ECO:0007669"/>
    <property type="project" value="TreeGrafter"/>
</dbReference>
<keyword evidence="1" id="KW-0547">Nucleotide-binding</keyword>
<sequence>MAPRKQNGASTNVSTRQATPAPEEVLPKEINSLPPVIGINFGNSYASIGAFTKESVVECIANEDGERQIACAISFHNEELYIGNQAKAQLVKNAANTITGFRNLLGKKFSSLPKEVTENTTSCQPIPFPGQPETIGYAVSVLASAPSHVVSPNPSVPPSAAPSNAPTPRPSSPSQAFETRYLTVREVTAIFLRSLVKSAEDFLGKTVEGIVVTVPATFTEEAKDELEGAAKDIGVRVLQLLDEAGAAAGVTTSEAWTAAGAGTDEEQAAQLALLPDRTQLIVDLGSSSLSLHLLSIRQGLAYVLAHSSTSSVGSQAIDDKLIAFFATDFTKKTKVALSVSAPSSGKPLPNQSVHDARAEAKLRLAIEHTKRTLSASPGAATCSVESLKEGVDFNGSINRLRFDMIAAPVYAAVAAEVTKLLTSGEVTLDAHQIDEIVYVGGSTALPGLDQRLLVECGFREDIATPFARGVVVGGGVGDPTTVLARGCAVQAGCLWALVGSASKEDAELLESFSRHPETKAAKALDVRATTRTIGVVFPGEVDGADEDSIEKQVGGLFVPLILHETALPARRAVSLDVEVAEGSGAKVVAEVWEVEEGVKVEKIVIPRDEEDAEDEDEEDEEDIVKKPTLVKKSLLGVVEFAPKLAIKTAKGKGAASSRTQGKTYTRVQVVGVVGVDGKVDVDVEEVGAGADVQGAKGAVHVPAL</sequence>
<dbReference type="OrthoDB" id="29851at2759"/>
<dbReference type="SUPFAM" id="SSF53067">
    <property type="entry name" value="Actin-like ATPase domain"/>
    <property type="match status" value="2"/>
</dbReference>
<evidence type="ECO:0000256" key="2">
    <source>
        <dbReference type="ARBA" id="ARBA00022840"/>
    </source>
</evidence>
<evidence type="ECO:0000313" key="5">
    <source>
        <dbReference type="Proteomes" id="UP000284842"/>
    </source>
</evidence>
<dbReference type="FunCoup" id="A0A409YM37">
    <property type="interactions" value="15"/>
</dbReference>
<comment type="caution">
    <text evidence="4">The sequence shown here is derived from an EMBL/GenBank/DDBJ whole genome shotgun (WGS) entry which is preliminary data.</text>
</comment>
<protein>
    <recommendedName>
        <fullName evidence="6">Actin-like ATPase domain-containing protein</fullName>
    </recommendedName>
</protein>
<dbReference type="Gene3D" id="3.90.640.10">
    <property type="entry name" value="Actin, Chain A, domain 4"/>
    <property type="match status" value="1"/>
</dbReference>
<feature type="region of interest" description="Disordered" evidence="3">
    <location>
        <begin position="1"/>
        <end position="27"/>
    </location>
</feature>
<feature type="region of interest" description="Disordered" evidence="3">
    <location>
        <begin position="150"/>
        <end position="175"/>
    </location>
</feature>
<feature type="compositionally biased region" description="Polar residues" evidence="3">
    <location>
        <begin position="7"/>
        <end position="18"/>
    </location>
</feature>
<dbReference type="GO" id="GO:0005524">
    <property type="term" value="F:ATP binding"/>
    <property type="evidence" value="ECO:0007669"/>
    <property type="project" value="UniProtKB-KW"/>
</dbReference>
<dbReference type="PANTHER" id="PTHR45639">
    <property type="entry name" value="HSC70CB, ISOFORM G-RELATED"/>
    <property type="match status" value="1"/>
</dbReference>
<reference evidence="4 5" key="1">
    <citation type="journal article" date="2018" name="Evol. Lett.">
        <title>Horizontal gene cluster transfer increased hallucinogenic mushroom diversity.</title>
        <authorList>
            <person name="Reynolds H.T."/>
            <person name="Vijayakumar V."/>
            <person name="Gluck-Thaler E."/>
            <person name="Korotkin H.B."/>
            <person name="Matheny P.B."/>
            <person name="Slot J.C."/>
        </authorList>
    </citation>
    <scope>NUCLEOTIDE SEQUENCE [LARGE SCALE GENOMIC DNA]</scope>
    <source>
        <strain evidence="4 5">2629</strain>
    </source>
</reference>
<dbReference type="GO" id="GO:0140662">
    <property type="term" value="F:ATP-dependent protein folding chaperone"/>
    <property type="evidence" value="ECO:0007669"/>
    <property type="project" value="InterPro"/>
</dbReference>
<name>A0A409YM37_9AGAR</name>
<dbReference type="GO" id="GO:0005634">
    <property type="term" value="C:nucleus"/>
    <property type="evidence" value="ECO:0007669"/>
    <property type="project" value="TreeGrafter"/>
</dbReference>
<dbReference type="Proteomes" id="UP000284842">
    <property type="component" value="Unassembled WGS sequence"/>
</dbReference>
<dbReference type="InParanoid" id="A0A409YM37"/>
<dbReference type="EMBL" id="NHTK01000986">
    <property type="protein sequence ID" value="PPR04153.1"/>
    <property type="molecule type" value="Genomic_DNA"/>
</dbReference>
<dbReference type="Gene3D" id="3.30.420.40">
    <property type="match status" value="2"/>
</dbReference>
<accession>A0A409YM37</accession>
<evidence type="ECO:0000256" key="1">
    <source>
        <dbReference type="ARBA" id="ARBA00022741"/>
    </source>
</evidence>
<gene>
    <name evidence="4" type="ORF">CVT24_010713</name>
</gene>
<keyword evidence="2" id="KW-0067">ATP-binding</keyword>
<dbReference type="AlphaFoldDB" id="A0A409YM37"/>